<accession>A0A0R1W5D2</accession>
<organism evidence="11 12">
    <name type="scientific">Paucilactobacillus suebicus DSM 5007 = KCTC 3549</name>
    <dbReference type="NCBI Taxonomy" id="1423807"/>
    <lineage>
        <taxon>Bacteria</taxon>
        <taxon>Bacillati</taxon>
        <taxon>Bacillota</taxon>
        <taxon>Bacilli</taxon>
        <taxon>Lactobacillales</taxon>
        <taxon>Lactobacillaceae</taxon>
        <taxon>Paucilactobacillus</taxon>
    </lineage>
</organism>
<dbReference type="InterPro" id="IPR001927">
    <property type="entry name" value="Na/Gal_symport"/>
</dbReference>
<dbReference type="Gene3D" id="1.20.1250.20">
    <property type="entry name" value="MFS general substrate transporter like domains"/>
    <property type="match status" value="1"/>
</dbReference>
<dbReference type="GO" id="GO:0008643">
    <property type="term" value="P:carbohydrate transport"/>
    <property type="evidence" value="ECO:0007669"/>
    <property type="project" value="InterPro"/>
</dbReference>
<evidence type="ECO:0000256" key="2">
    <source>
        <dbReference type="ARBA" id="ARBA00022448"/>
    </source>
</evidence>
<evidence type="ECO:0000313" key="12">
    <source>
        <dbReference type="Proteomes" id="UP000051820"/>
    </source>
</evidence>
<dbReference type="CDD" id="cd17332">
    <property type="entry name" value="MFS_MelB_like"/>
    <property type="match status" value="1"/>
</dbReference>
<dbReference type="GO" id="GO:0006814">
    <property type="term" value="P:sodium ion transport"/>
    <property type="evidence" value="ECO:0007669"/>
    <property type="project" value="InterPro"/>
</dbReference>
<dbReference type="eggNOG" id="COG2211">
    <property type="taxonomic scope" value="Bacteria"/>
</dbReference>
<evidence type="ECO:0000256" key="4">
    <source>
        <dbReference type="ARBA" id="ARBA00022597"/>
    </source>
</evidence>
<evidence type="ECO:0000256" key="1">
    <source>
        <dbReference type="ARBA" id="ARBA00004651"/>
    </source>
</evidence>
<evidence type="ECO:0000256" key="9">
    <source>
        <dbReference type="SAM" id="Phobius"/>
    </source>
</evidence>
<dbReference type="GO" id="GO:0015293">
    <property type="term" value="F:symporter activity"/>
    <property type="evidence" value="ECO:0007669"/>
    <property type="project" value="UniProtKB-KW"/>
</dbReference>
<dbReference type="Proteomes" id="UP000051820">
    <property type="component" value="Unassembled WGS sequence"/>
</dbReference>
<keyword evidence="3" id="KW-1003">Cell membrane</keyword>
<feature type="transmembrane region" description="Helical" evidence="9">
    <location>
        <begin position="381"/>
        <end position="408"/>
    </location>
</feature>
<dbReference type="InterPro" id="IPR020846">
    <property type="entry name" value="MFS_dom"/>
</dbReference>
<dbReference type="PROSITE" id="PS00872">
    <property type="entry name" value="NA_GALACTOSIDE_SYMP"/>
    <property type="match status" value="1"/>
</dbReference>
<feature type="transmembrane region" description="Helical" evidence="9">
    <location>
        <begin position="355"/>
        <end position="375"/>
    </location>
</feature>
<keyword evidence="2" id="KW-0813">Transport</keyword>
<comment type="caution">
    <text evidence="11">The sequence shown here is derived from an EMBL/GenBank/DDBJ whole genome shotgun (WGS) entry which is preliminary data.</text>
</comment>
<feature type="transmembrane region" description="Helical" evidence="9">
    <location>
        <begin position="325"/>
        <end position="343"/>
    </location>
</feature>
<dbReference type="PANTHER" id="PTHR11328">
    <property type="entry name" value="MAJOR FACILITATOR SUPERFAMILY DOMAIN-CONTAINING PROTEIN"/>
    <property type="match status" value="1"/>
</dbReference>
<evidence type="ECO:0000256" key="6">
    <source>
        <dbReference type="ARBA" id="ARBA00022847"/>
    </source>
</evidence>
<feature type="transmembrane region" description="Helical" evidence="9">
    <location>
        <begin position="167"/>
        <end position="189"/>
    </location>
</feature>
<proteinExistence type="predicted"/>
<dbReference type="PROSITE" id="PS50850">
    <property type="entry name" value="MFS"/>
    <property type="match status" value="1"/>
</dbReference>
<keyword evidence="7 9" id="KW-1133">Transmembrane helix</keyword>
<feature type="transmembrane region" description="Helical" evidence="9">
    <location>
        <begin position="429"/>
        <end position="449"/>
    </location>
</feature>
<evidence type="ECO:0000313" key="11">
    <source>
        <dbReference type="EMBL" id="KRM13056.1"/>
    </source>
</evidence>
<keyword evidence="5 9" id="KW-0812">Transmembrane</keyword>
<feature type="transmembrane region" description="Helical" evidence="9">
    <location>
        <begin position="241"/>
        <end position="260"/>
    </location>
</feature>
<evidence type="ECO:0000256" key="7">
    <source>
        <dbReference type="ARBA" id="ARBA00022989"/>
    </source>
</evidence>
<feature type="transmembrane region" description="Helical" evidence="9">
    <location>
        <begin position="97"/>
        <end position="117"/>
    </location>
</feature>
<name>A0A0R1W5D2_9LACO</name>
<feature type="transmembrane region" description="Helical" evidence="9">
    <location>
        <begin position="138"/>
        <end position="155"/>
    </location>
</feature>
<protein>
    <submittedName>
        <fullName evidence="11">Na+ xyloside symporter related transporter</fullName>
    </submittedName>
</protein>
<keyword evidence="4" id="KW-0762">Sugar transport</keyword>
<keyword evidence="8 9" id="KW-0472">Membrane</keyword>
<evidence type="ECO:0000259" key="10">
    <source>
        <dbReference type="PROSITE" id="PS50850"/>
    </source>
</evidence>
<feature type="transmembrane region" description="Helical" evidence="9">
    <location>
        <begin position="210"/>
        <end position="229"/>
    </location>
</feature>
<dbReference type="SUPFAM" id="SSF103473">
    <property type="entry name" value="MFS general substrate transporter"/>
    <property type="match status" value="1"/>
</dbReference>
<dbReference type="PATRIC" id="fig|1423807.3.peg.1789"/>
<dbReference type="PANTHER" id="PTHR11328:SF24">
    <property type="entry name" value="MAJOR FACILITATOR SUPERFAMILY (MFS) PROFILE DOMAIN-CONTAINING PROTEIN"/>
    <property type="match status" value="1"/>
</dbReference>
<reference evidence="11 12" key="1">
    <citation type="journal article" date="2015" name="Genome Announc.">
        <title>Expanding the biotechnology potential of lactobacilli through comparative genomics of 213 strains and associated genera.</title>
        <authorList>
            <person name="Sun Z."/>
            <person name="Harris H.M."/>
            <person name="McCann A."/>
            <person name="Guo C."/>
            <person name="Argimon S."/>
            <person name="Zhang W."/>
            <person name="Yang X."/>
            <person name="Jeffery I.B."/>
            <person name="Cooney J.C."/>
            <person name="Kagawa T.F."/>
            <person name="Liu W."/>
            <person name="Song Y."/>
            <person name="Salvetti E."/>
            <person name="Wrobel A."/>
            <person name="Rasinkangas P."/>
            <person name="Parkhill J."/>
            <person name="Rea M.C."/>
            <person name="O'Sullivan O."/>
            <person name="Ritari J."/>
            <person name="Douillard F.P."/>
            <person name="Paul Ross R."/>
            <person name="Yang R."/>
            <person name="Briner A.E."/>
            <person name="Felis G.E."/>
            <person name="de Vos W.M."/>
            <person name="Barrangou R."/>
            <person name="Klaenhammer T.R."/>
            <person name="Caufield P.W."/>
            <person name="Cui Y."/>
            <person name="Zhang H."/>
            <person name="O'Toole P.W."/>
        </authorList>
    </citation>
    <scope>NUCLEOTIDE SEQUENCE [LARGE SCALE GENOMIC DNA]</scope>
    <source>
        <strain evidence="11 12">DSM 5007</strain>
    </source>
</reference>
<dbReference type="AlphaFoldDB" id="A0A0R1W5D2"/>
<dbReference type="Pfam" id="PF13347">
    <property type="entry name" value="MFS_2"/>
    <property type="match status" value="1"/>
</dbReference>
<keyword evidence="6" id="KW-0769">Symport</keyword>
<dbReference type="NCBIfam" id="TIGR00792">
    <property type="entry name" value="gph"/>
    <property type="match status" value="1"/>
</dbReference>
<dbReference type="InterPro" id="IPR036259">
    <property type="entry name" value="MFS_trans_sf"/>
</dbReference>
<dbReference type="InterPro" id="IPR039672">
    <property type="entry name" value="MFS_2"/>
</dbReference>
<dbReference type="InterPro" id="IPR018043">
    <property type="entry name" value="Na/Gal_symport_CS"/>
</dbReference>
<feature type="domain" description="Major facilitator superfamily (MFS) profile" evidence="10">
    <location>
        <begin position="67"/>
        <end position="493"/>
    </location>
</feature>
<evidence type="ECO:0000256" key="8">
    <source>
        <dbReference type="ARBA" id="ARBA00023136"/>
    </source>
</evidence>
<feature type="transmembrane region" description="Helical" evidence="9">
    <location>
        <begin position="288"/>
        <end position="305"/>
    </location>
</feature>
<feature type="transmembrane region" description="Helical" evidence="9">
    <location>
        <begin position="469"/>
        <end position="487"/>
    </location>
</feature>
<dbReference type="GO" id="GO:0005886">
    <property type="term" value="C:plasma membrane"/>
    <property type="evidence" value="ECO:0007669"/>
    <property type="project" value="UniProtKB-SubCell"/>
</dbReference>
<gene>
    <name evidence="11" type="ORF">FD16_GL001746</name>
</gene>
<evidence type="ECO:0000256" key="5">
    <source>
        <dbReference type="ARBA" id="ARBA00022692"/>
    </source>
</evidence>
<keyword evidence="12" id="KW-1185">Reference proteome</keyword>
<dbReference type="EMBL" id="AZGF01000004">
    <property type="protein sequence ID" value="KRM13056.1"/>
    <property type="molecule type" value="Genomic_DNA"/>
</dbReference>
<evidence type="ECO:0000256" key="3">
    <source>
        <dbReference type="ARBA" id="ARBA00022475"/>
    </source>
</evidence>
<comment type="subcellular location">
    <subcellularLocation>
        <location evidence="1">Cell membrane</location>
        <topology evidence="1">Multi-pass membrane protein</topology>
    </subcellularLocation>
</comment>
<sequence>MSKHFHTVKKVKNILTNETDYNIISVRKLNLLWLPNLLFREVLVMAQNVSQPETQPEKSKNMVPWGERFSYSLSDFACNLSFQMVGTYLMIFYTDTFGISAAAVGTLFLVARIIDAFDGPFWGIMIDHTHTRWGKSRPYWLWFSIPFAVFCVLVFTTPNLSLTGKLVWAYITYIGVDVTYSAVNIPITSILPSLTSNPQERVTLSTIRQFMGTAGNTIITGVTLGAVALLGGGSTTSKRGWFLWALIIGILVVIIFAIVFKNTKERVQTKSSRKSIPIKTSLKALKRNWPWAIIIFINFIYWLGMQSRSQVTVYFFKYNMHNTQLASLVLSLQLVSLVAVVLTPMTSKAIGKRNTMLGGMILAVIGQLLLSVGATHLSVGMIIFATLVGYMGTGFVSGLIAVMLADAVDYGEWKNGVRAEGIVTSFSSFSAKLGMGIGGAITGWILSATGYVANHTQDATALHGIEMNYIWVPLIGFGLSAVSLAFYKVDKVEKQMLNDLAIKHARENAEDAAENEK</sequence>